<dbReference type="AlphaFoldDB" id="A0A182WNP3"/>
<reference evidence="2" key="1">
    <citation type="submission" date="2013-03" db="EMBL/GenBank/DDBJ databases">
        <title>The Genome Sequence of Anopheles minimus MINIMUS1.</title>
        <authorList>
            <consortium name="The Broad Institute Genomics Platform"/>
            <person name="Neafsey D.E."/>
            <person name="Walton C."/>
            <person name="Walker B."/>
            <person name="Young S.K."/>
            <person name="Zeng Q."/>
            <person name="Gargeya S."/>
            <person name="Fitzgerald M."/>
            <person name="Haas B."/>
            <person name="Abouelleil A."/>
            <person name="Allen A.W."/>
            <person name="Alvarado L."/>
            <person name="Arachchi H.M."/>
            <person name="Berlin A.M."/>
            <person name="Chapman S.B."/>
            <person name="Gainer-Dewar J."/>
            <person name="Goldberg J."/>
            <person name="Griggs A."/>
            <person name="Gujja S."/>
            <person name="Hansen M."/>
            <person name="Howarth C."/>
            <person name="Imamovic A."/>
            <person name="Ireland A."/>
            <person name="Larimer J."/>
            <person name="McCowan C."/>
            <person name="Murphy C."/>
            <person name="Pearson M."/>
            <person name="Poon T.W."/>
            <person name="Priest M."/>
            <person name="Roberts A."/>
            <person name="Saif S."/>
            <person name="Shea T."/>
            <person name="Sisk P."/>
            <person name="Sykes S."/>
            <person name="Wortman J."/>
            <person name="Nusbaum C."/>
            <person name="Birren B."/>
        </authorList>
    </citation>
    <scope>NUCLEOTIDE SEQUENCE [LARGE SCALE GENOMIC DNA]</scope>
    <source>
        <strain evidence="2">MINIMUS1</strain>
    </source>
</reference>
<evidence type="ECO:0000313" key="2">
    <source>
        <dbReference type="Proteomes" id="UP000075920"/>
    </source>
</evidence>
<dbReference type="Proteomes" id="UP000075920">
    <property type="component" value="Unassembled WGS sequence"/>
</dbReference>
<reference evidence="1" key="2">
    <citation type="submission" date="2020-05" db="UniProtKB">
        <authorList>
            <consortium name="EnsemblMetazoa"/>
        </authorList>
    </citation>
    <scope>IDENTIFICATION</scope>
    <source>
        <strain evidence="1">MINIMUS1</strain>
    </source>
</reference>
<proteinExistence type="predicted"/>
<dbReference type="VEuPathDB" id="VectorBase:AMIN014321"/>
<protein>
    <submittedName>
        <fullName evidence="1">Uncharacterized protein</fullName>
    </submittedName>
</protein>
<keyword evidence="2" id="KW-1185">Reference proteome</keyword>
<organism evidence="1 2">
    <name type="scientific">Anopheles minimus</name>
    <dbReference type="NCBI Taxonomy" id="112268"/>
    <lineage>
        <taxon>Eukaryota</taxon>
        <taxon>Metazoa</taxon>
        <taxon>Ecdysozoa</taxon>
        <taxon>Arthropoda</taxon>
        <taxon>Hexapoda</taxon>
        <taxon>Insecta</taxon>
        <taxon>Pterygota</taxon>
        <taxon>Neoptera</taxon>
        <taxon>Endopterygota</taxon>
        <taxon>Diptera</taxon>
        <taxon>Nematocera</taxon>
        <taxon>Culicoidea</taxon>
        <taxon>Culicidae</taxon>
        <taxon>Anophelinae</taxon>
        <taxon>Anopheles</taxon>
    </lineage>
</organism>
<accession>A0A182WNP3</accession>
<name>A0A182WNP3_9DIPT</name>
<dbReference type="EnsemblMetazoa" id="AMIN014321-RA">
    <property type="protein sequence ID" value="AMIN014321-PA"/>
    <property type="gene ID" value="AMIN014321"/>
</dbReference>
<sequence length="63" mass="7009">MLSGLVERVRAREYISVDGALKMIFFFKLSAAGGSGRGERNRTLAKKACFFSVNVKNKLCTHQ</sequence>
<evidence type="ECO:0000313" key="1">
    <source>
        <dbReference type="EnsemblMetazoa" id="AMIN014321-PA"/>
    </source>
</evidence>